<protein>
    <submittedName>
        <fullName evidence="1">Uncharacterized protein</fullName>
    </submittedName>
</protein>
<name>A0A919R9T7_9ACTN</name>
<organism evidence="1 2">
    <name type="scientific">Sinosporangium siamense</name>
    <dbReference type="NCBI Taxonomy" id="1367973"/>
    <lineage>
        <taxon>Bacteria</taxon>
        <taxon>Bacillati</taxon>
        <taxon>Actinomycetota</taxon>
        <taxon>Actinomycetes</taxon>
        <taxon>Streptosporangiales</taxon>
        <taxon>Streptosporangiaceae</taxon>
        <taxon>Sinosporangium</taxon>
    </lineage>
</organism>
<comment type="caution">
    <text evidence="1">The sequence shown here is derived from an EMBL/GenBank/DDBJ whole genome shotgun (WGS) entry which is preliminary data.</text>
</comment>
<dbReference type="AlphaFoldDB" id="A0A919R9T7"/>
<reference evidence="1" key="1">
    <citation type="submission" date="2021-01" db="EMBL/GenBank/DDBJ databases">
        <title>Whole genome shotgun sequence of Sinosporangium siamense NBRC 109515.</title>
        <authorList>
            <person name="Komaki H."/>
            <person name="Tamura T."/>
        </authorList>
    </citation>
    <scope>NUCLEOTIDE SEQUENCE</scope>
    <source>
        <strain evidence="1">NBRC 109515</strain>
    </source>
</reference>
<dbReference type="Gene3D" id="3.30.70.100">
    <property type="match status" value="1"/>
</dbReference>
<sequence length="115" mass="12822">MKATISWWDLSGSDQTIDSLRAHLREEGVAPWSRIHGLRLKFWISDRLSNRWGAVMLWESTADPTVPMPPNRATELIGYPPTHRMATDVEAIVEGVHSGQLVDLGLAFEPDGQSS</sequence>
<accession>A0A919R9T7</accession>
<dbReference type="EMBL" id="BOOW01000004">
    <property type="protein sequence ID" value="GII90040.1"/>
    <property type="molecule type" value="Genomic_DNA"/>
</dbReference>
<evidence type="ECO:0000313" key="1">
    <source>
        <dbReference type="EMBL" id="GII90040.1"/>
    </source>
</evidence>
<gene>
    <name evidence="1" type="ORF">Ssi02_02710</name>
</gene>
<keyword evidence="2" id="KW-1185">Reference proteome</keyword>
<proteinExistence type="predicted"/>
<evidence type="ECO:0000313" key="2">
    <source>
        <dbReference type="Proteomes" id="UP000606172"/>
    </source>
</evidence>
<dbReference type="Proteomes" id="UP000606172">
    <property type="component" value="Unassembled WGS sequence"/>
</dbReference>
<dbReference type="RefSeq" id="WP_204020168.1">
    <property type="nucleotide sequence ID" value="NZ_BOOW01000004.1"/>
</dbReference>